<organism evidence="4">
    <name type="scientific">Oryza glumipatula</name>
    <dbReference type="NCBI Taxonomy" id="40148"/>
    <lineage>
        <taxon>Eukaryota</taxon>
        <taxon>Viridiplantae</taxon>
        <taxon>Streptophyta</taxon>
        <taxon>Embryophyta</taxon>
        <taxon>Tracheophyta</taxon>
        <taxon>Spermatophyta</taxon>
        <taxon>Magnoliopsida</taxon>
        <taxon>Liliopsida</taxon>
        <taxon>Poales</taxon>
        <taxon>Poaceae</taxon>
        <taxon>BOP clade</taxon>
        <taxon>Oryzoideae</taxon>
        <taxon>Oryzeae</taxon>
        <taxon>Oryzinae</taxon>
        <taxon>Oryza</taxon>
    </lineage>
</organism>
<feature type="transmembrane region" description="Helical" evidence="2">
    <location>
        <begin position="649"/>
        <end position="667"/>
    </location>
</feature>
<reference evidence="4" key="1">
    <citation type="submission" date="2013-08" db="EMBL/GenBank/DDBJ databases">
        <title>Oryza genome evolution.</title>
        <authorList>
            <person name="Wing R.A."/>
            <person name="Panaud O."/>
            <person name="Oliveira A.C."/>
        </authorList>
    </citation>
    <scope>NUCLEOTIDE SEQUENCE</scope>
</reference>
<evidence type="ECO:0000259" key="3">
    <source>
        <dbReference type="Pfam" id="PF13968"/>
    </source>
</evidence>
<dbReference type="EnsemblPlants" id="OGLUM01G03040.1">
    <property type="protein sequence ID" value="OGLUM01G03040.1"/>
    <property type="gene ID" value="OGLUM01G03040"/>
</dbReference>
<dbReference type="Pfam" id="PF13968">
    <property type="entry name" value="DUF4220"/>
    <property type="match status" value="1"/>
</dbReference>
<sequence length="1230" mass="140465">MALFAAARRAATSTLPLLRPLAAAAARPQPRSMPFSSSAPLTKPAFDSELVRVIDNAIKDAEEESDDDQDRIQDKEITFYPKINDGKGSNAITLTRTYHGEDIELELSMDSLVTDNKPETVKVKFKNEERWSSDESEYEEVQLPPKSSIPLTVTISKGDRPILVFSCSAYPEEIVIDTLALMRPLEDKLDQTITYEVPDFDDLDERLQKALYKYLELRRITPTAVNLIQEYMISKGRGGYPLWLRKLKDFVSRNATQAGKQFASSSSGQLARIEVLVTVGCLLVGVLVLSNSRRRHDGGALLRLLVWGAFMFNYPVISYTIGLMQSSSIQNELFVVWACFLLLLLGTADTMTAFSFNDSSQQTRSMMNQALHVVYLLFLILYYKGQLRGTFLVSLFLLWSLSVVRLGLRVKAYLSTNRSRGLTKENQVVLDYIEHEPPSSTGVRSCKGNYDPETMKEYIYLVDGKEVEKVEFGQQVKQVAYGVPETVDVEKVWQCKGKLLKLSDGGGDRGVARRRDLCLSLALFKMLRLRFAVDHVGRFALPFQEGKSWDFVVKGLLADDQDLDRAYRVVEAELGFLFDFFYARYPSIKNSLAPDLAVYVAILTTSLFTLFSPDLLRYRPLRPGPGDGGDASNIIIHGFNLDLLVTRLVIVWYIFLESYQFFTFIFSDWHKVKMMCRYVRNESWHRALMEVPLKVLCHFSTITRYWKGTIGQYFLLDNIHPHWIKTFLSWFSIEAEALDSWLMTRSIRLTPEVSHAVLRELKNCDGNITDGRMWLYQKGIIDMDLDRDVLLGNPYANYILKWHIATSICDYGLSMENGATTTDDEFARNHEVAMNLSGYCAYLLAFQPELVQDNTYRSTSTVQGTLQNARDFLGGCKSHGEKYKKLIELGRSKIVMDHEMAQKSKDIIYSYDSDEEKVKKMIELDNSTSNDTVNVVRFLSQGASVAVYLVDRIEDTRERWKVLAAFWANLMLYISPSDRAVAHATRMATGGEFITILWALLTHAHVVDPLQSRGGNSGLHTQLEEEERRRPLIEEQEMELIKFAEESDDHDRVEEIPDNFPFKISDEKGFNSITLTRTYQGENIEVLVSMPSLVTGDEPDRENEADEDRNEDDQEEETQKAPKSSIPLTVTISKGEEGPSLEFICTAYPDEILIDALSVMPSESEEDEMITYEGPDFNDLDENLQRAFHKYLEMRGITPMATNFLHEYMINKDSREYLIWLRRLKDFVRN</sequence>
<dbReference type="Proteomes" id="UP000026961">
    <property type="component" value="Chromosome 1"/>
</dbReference>
<dbReference type="InterPro" id="IPR003428">
    <property type="entry name" value="MAM33"/>
</dbReference>
<feature type="transmembrane region" description="Helical" evidence="2">
    <location>
        <begin position="334"/>
        <end position="354"/>
    </location>
</feature>
<dbReference type="SUPFAM" id="SSF54529">
    <property type="entry name" value="Mitochondrial glycoprotein MAM33-like"/>
    <property type="match status" value="2"/>
</dbReference>
<feature type="transmembrane region" description="Helical" evidence="2">
    <location>
        <begin position="389"/>
        <end position="408"/>
    </location>
</feature>
<evidence type="ECO:0000313" key="5">
    <source>
        <dbReference type="Proteomes" id="UP000026961"/>
    </source>
</evidence>
<dbReference type="InterPro" id="IPR007658">
    <property type="entry name" value="DUF594"/>
</dbReference>
<keyword evidence="2" id="KW-0812">Transmembrane</keyword>
<dbReference type="Gramene" id="OGLUM01G03040.1">
    <property type="protein sequence ID" value="OGLUM01G03040.1"/>
    <property type="gene ID" value="OGLUM01G03040"/>
</dbReference>
<dbReference type="AlphaFoldDB" id="A0A0D9Y344"/>
<accession>A0A0D9Y344</accession>
<dbReference type="InterPro" id="IPR036561">
    <property type="entry name" value="MAM33_sf"/>
</dbReference>
<dbReference type="GO" id="GO:0005759">
    <property type="term" value="C:mitochondrial matrix"/>
    <property type="evidence" value="ECO:0007669"/>
    <property type="project" value="InterPro"/>
</dbReference>
<evidence type="ECO:0000256" key="1">
    <source>
        <dbReference type="SAM" id="MobiDB-lite"/>
    </source>
</evidence>
<dbReference type="InterPro" id="IPR025315">
    <property type="entry name" value="DUF4220"/>
</dbReference>
<dbReference type="Pfam" id="PF02330">
    <property type="entry name" value="MAM33"/>
    <property type="match status" value="2"/>
</dbReference>
<feature type="region of interest" description="Disordered" evidence="1">
    <location>
        <begin position="1091"/>
        <end position="1127"/>
    </location>
</feature>
<feature type="compositionally biased region" description="Acidic residues" evidence="1">
    <location>
        <begin position="1097"/>
        <end position="1116"/>
    </location>
</feature>
<feature type="transmembrane region" description="Helical" evidence="2">
    <location>
        <begin position="270"/>
        <end position="289"/>
    </location>
</feature>
<protein>
    <recommendedName>
        <fullName evidence="3">DUF4220 domain-containing protein</fullName>
    </recommendedName>
</protein>
<feature type="transmembrane region" description="Helical" evidence="2">
    <location>
        <begin position="366"/>
        <end position="383"/>
    </location>
</feature>
<reference evidence="4" key="3">
    <citation type="submission" date="2018-05" db="EMBL/GenBank/DDBJ databases">
        <title>OgluRS3 (Oryza glumaepatula Reference Sequence Version 3).</title>
        <authorList>
            <person name="Zhang J."/>
            <person name="Kudrna D."/>
            <person name="Lee S."/>
            <person name="Talag J."/>
            <person name="Welchert J."/>
            <person name="Wing R.A."/>
        </authorList>
    </citation>
    <scope>NUCLEOTIDE SEQUENCE [LARGE SCALE GENOMIC DNA]</scope>
</reference>
<dbReference type="PANTHER" id="PTHR10826:SF41">
    <property type="entry name" value="MITOCHONDRIAL GLYCOPROTEIN FAMILY PROTEIN"/>
    <property type="match status" value="1"/>
</dbReference>
<feature type="transmembrane region" description="Helical" evidence="2">
    <location>
        <begin position="301"/>
        <end position="322"/>
    </location>
</feature>
<dbReference type="eggNOG" id="KOG2536">
    <property type="taxonomic scope" value="Eukaryota"/>
</dbReference>
<name>A0A0D9Y344_9ORYZ</name>
<dbReference type="FunFam" id="3.10.280.10:FF:000002">
    <property type="entry name" value="Mitochondrial glycoprotein family protein"/>
    <property type="match status" value="1"/>
</dbReference>
<evidence type="ECO:0000313" key="4">
    <source>
        <dbReference type="EnsemblPlants" id="OGLUM01G03040.1"/>
    </source>
</evidence>
<dbReference type="PANTHER" id="PTHR10826">
    <property type="entry name" value="COMPLEMENT COMPONENT 1"/>
    <property type="match status" value="1"/>
</dbReference>
<feature type="domain" description="DUF4220" evidence="3">
    <location>
        <begin position="307"/>
        <end position="717"/>
    </location>
</feature>
<dbReference type="HOGENOM" id="CLU_267804_0_0_1"/>
<proteinExistence type="predicted"/>
<evidence type="ECO:0000256" key="2">
    <source>
        <dbReference type="SAM" id="Phobius"/>
    </source>
</evidence>
<reference evidence="4" key="2">
    <citation type="submission" date="2015-04" db="UniProtKB">
        <authorList>
            <consortium name="EnsemblPlants"/>
        </authorList>
    </citation>
    <scope>IDENTIFICATION</scope>
</reference>
<keyword evidence="2" id="KW-0472">Membrane</keyword>
<keyword evidence="5" id="KW-1185">Reference proteome</keyword>
<dbReference type="STRING" id="40148.A0A0D9Y344"/>
<dbReference type="Gene3D" id="3.10.280.10">
    <property type="entry name" value="Mitochondrial glycoprotein"/>
    <property type="match status" value="2"/>
</dbReference>
<keyword evidence="2" id="KW-1133">Transmembrane helix</keyword>
<dbReference type="Pfam" id="PF04578">
    <property type="entry name" value="DUF594"/>
    <property type="match status" value="1"/>
</dbReference>